<dbReference type="RefSeq" id="WP_207327228.1">
    <property type="nucleotide sequence ID" value="NZ_JAFMYW010000001.1"/>
</dbReference>
<dbReference type="PIRSF" id="PIRSF000398">
    <property type="entry name" value="M_m6A_EcoRV"/>
    <property type="match status" value="1"/>
</dbReference>
<reference evidence="4 5" key="1">
    <citation type="submission" date="2021-03" db="EMBL/GenBank/DDBJ databases">
        <title>Fibrella sp. HMF5405 genome sequencing and assembly.</title>
        <authorList>
            <person name="Kang H."/>
            <person name="Kim H."/>
            <person name="Bae S."/>
            <person name="Joh K."/>
        </authorList>
    </citation>
    <scope>NUCLEOTIDE SEQUENCE [LARGE SCALE GENOMIC DNA]</scope>
    <source>
        <strain evidence="4 5">HMF5405</strain>
    </source>
</reference>
<dbReference type="GO" id="GO:0008168">
    <property type="term" value="F:methyltransferase activity"/>
    <property type="evidence" value="ECO:0007669"/>
    <property type="project" value="UniProtKB-KW"/>
</dbReference>
<dbReference type="Proteomes" id="UP000664628">
    <property type="component" value="Unassembled WGS sequence"/>
</dbReference>
<evidence type="ECO:0000256" key="3">
    <source>
        <dbReference type="ARBA" id="ARBA00022691"/>
    </source>
</evidence>
<evidence type="ECO:0000256" key="2">
    <source>
        <dbReference type="ARBA" id="ARBA00022679"/>
    </source>
</evidence>
<dbReference type="PANTHER" id="PTHR30481">
    <property type="entry name" value="DNA ADENINE METHYLASE"/>
    <property type="match status" value="1"/>
</dbReference>
<keyword evidence="1 4" id="KW-0489">Methyltransferase</keyword>
<gene>
    <name evidence="4" type="ORF">J2I46_01875</name>
</gene>
<proteinExistence type="predicted"/>
<keyword evidence="3" id="KW-0949">S-adenosyl-L-methionine</keyword>
<dbReference type="InterPro" id="IPR029063">
    <property type="entry name" value="SAM-dependent_MTases_sf"/>
</dbReference>
<dbReference type="GO" id="GO:0032259">
    <property type="term" value="P:methylation"/>
    <property type="evidence" value="ECO:0007669"/>
    <property type="project" value="UniProtKB-KW"/>
</dbReference>
<keyword evidence="2" id="KW-0808">Transferase</keyword>
<evidence type="ECO:0000313" key="4">
    <source>
        <dbReference type="EMBL" id="MBO0947312.1"/>
    </source>
</evidence>
<dbReference type="EMBL" id="JAFMYW010000001">
    <property type="protein sequence ID" value="MBO0947312.1"/>
    <property type="molecule type" value="Genomic_DNA"/>
</dbReference>
<name>A0ABS3JEL3_9BACT</name>
<protein>
    <submittedName>
        <fullName evidence="4">DNA adenine methylase</fullName>
    </submittedName>
</protein>
<dbReference type="SUPFAM" id="SSF53335">
    <property type="entry name" value="S-adenosyl-L-methionine-dependent methyltransferases"/>
    <property type="match status" value="1"/>
</dbReference>
<dbReference type="PANTHER" id="PTHR30481:SF4">
    <property type="entry name" value="SITE-SPECIFIC DNA-METHYLTRANSFERASE (ADENINE-SPECIFIC)"/>
    <property type="match status" value="1"/>
</dbReference>
<dbReference type="Gene3D" id="3.40.50.150">
    <property type="entry name" value="Vaccinia Virus protein VP39"/>
    <property type="match status" value="2"/>
</dbReference>
<dbReference type="InterPro" id="IPR012327">
    <property type="entry name" value="MeTrfase_D12"/>
</dbReference>
<accession>A0ABS3JEL3</accession>
<dbReference type="InterPro" id="IPR012263">
    <property type="entry name" value="M_m6A_EcoRV"/>
</dbReference>
<evidence type="ECO:0000256" key="1">
    <source>
        <dbReference type="ARBA" id="ARBA00022603"/>
    </source>
</evidence>
<organism evidence="4 5">
    <name type="scientific">Fibrella forsythiae</name>
    <dbReference type="NCBI Taxonomy" id="2817061"/>
    <lineage>
        <taxon>Bacteria</taxon>
        <taxon>Pseudomonadati</taxon>
        <taxon>Bacteroidota</taxon>
        <taxon>Cytophagia</taxon>
        <taxon>Cytophagales</taxon>
        <taxon>Spirosomataceae</taxon>
        <taxon>Fibrella</taxon>
    </lineage>
</organism>
<dbReference type="PRINTS" id="PR00505">
    <property type="entry name" value="D12N6MTFRASE"/>
</dbReference>
<dbReference type="Pfam" id="PF02086">
    <property type="entry name" value="MethyltransfD12"/>
    <property type="match status" value="1"/>
</dbReference>
<comment type="caution">
    <text evidence="4">The sequence shown here is derived from an EMBL/GenBank/DDBJ whole genome shotgun (WGS) entry which is preliminary data.</text>
</comment>
<evidence type="ECO:0000313" key="5">
    <source>
        <dbReference type="Proteomes" id="UP000664628"/>
    </source>
</evidence>
<keyword evidence="5" id="KW-1185">Reference proteome</keyword>
<sequence length="269" mass="31219">MDQQPSSTSVPIRYYGGKQNMLKHLLPLLPEHRIYVEGFVGGGALFWTKPPSSFEVINDTNGRLLAFYKAIKYDFGSLERLIDETFHAREQFNETKAIYHDPNADEIEVLAMAWAIWVQANQGFAGQMGNSWGYDRSGKEPSTLYNKKKRFTDAYKERMRFVTVEQRDALKVIDVFDSPHTFFYLDPPYVSAHQGHYKGYTREDFKLLLDKCATMQGKFLLSSYPEPDLLEYRARLGWNVQDHEQTLAVTSNRAEKKKKIECLTWNYAL</sequence>